<keyword evidence="8 9" id="KW-0975">Bacterial flagellum</keyword>
<evidence type="ECO:0000256" key="7">
    <source>
        <dbReference type="ARBA" id="ARBA00023136"/>
    </source>
</evidence>
<evidence type="ECO:0000256" key="5">
    <source>
        <dbReference type="ARBA" id="ARBA00022692"/>
    </source>
</evidence>
<dbReference type="EMBL" id="QMPZ01000122">
    <property type="protein sequence ID" value="RLE08040.1"/>
    <property type="molecule type" value="Genomic_DNA"/>
</dbReference>
<evidence type="ECO:0000256" key="8">
    <source>
        <dbReference type="ARBA" id="ARBA00023143"/>
    </source>
</evidence>
<reference evidence="10 11" key="1">
    <citation type="submission" date="2018-06" db="EMBL/GenBank/DDBJ databases">
        <title>Extensive metabolic versatility and redundancy in microbially diverse, dynamic hydrothermal sediments.</title>
        <authorList>
            <person name="Dombrowski N."/>
            <person name="Teske A."/>
            <person name="Baker B.J."/>
        </authorList>
    </citation>
    <scope>NUCLEOTIDE SEQUENCE [LARGE SCALE GENOMIC DNA]</scope>
    <source>
        <strain evidence="10">B47_G16</strain>
    </source>
</reference>
<feature type="transmembrane region" description="Helical" evidence="9">
    <location>
        <begin position="51"/>
        <end position="70"/>
    </location>
</feature>
<gene>
    <name evidence="9 10" type="primary">fliQ</name>
    <name evidence="10" type="ORF">DRJ00_07005</name>
</gene>
<protein>
    <recommendedName>
        <fullName evidence="3 9">Flagellar biosynthetic protein FliQ</fullName>
    </recommendedName>
</protein>
<dbReference type="AlphaFoldDB" id="A0A497E2K6"/>
<feature type="transmembrane region" description="Helical" evidence="9">
    <location>
        <begin position="12"/>
        <end position="39"/>
    </location>
</feature>
<keyword evidence="7 9" id="KW-0472">Membrane</keyword>
<sequence length="89" mass="9780">MNMQLIVDIGRKAILTAGLLAMPVLAAGLIVGLLVSVIQAVTQIHEMTLTFIPKIIAIAAVLYFLLPWMLKVLLHYTSSLYLNLGMFIK</sequence>
<evidence type="ECO:0000256" key="2">
    <source>
        <dbReference type="ARBA" id="ARBA00006156"/>
    </source>
</evidence>
<evidence type="ECO:0000256" key="9">
    <source>
        <dbReference type="RuleBase" id="RU364090"/>
    </source>
</evidence>
<evidence type="ECO:0000256" key="4">
    <source>
        <dbReference type="ARBA" id="ARBA00022475"/>
    </source>
</evidence>
<dbReference type="Pfam" id="PF01313">
    <property type="entry name" value="Bac_export_3"/>
    <property type="match status" value="1"/>
</dbReference>
<evidence type="ECO:0000313" key="10">
    <source>
        <dbReference type="EMBL" id="RLE08040.1"/>
    </source>
</evidence>
<dbReference type="GO" id="GO:0009425">
    <property type="term" value="C:bacterial-type flagellum basal body"/>
    <property type="evidence" value="ECO:0007669"/>
    <property type="project" value="UniProtKB-SubCell"/>
</dbReference>
<accession>A0A497E2K6</accession>
<dbReference type="NCBIfam" id="TIGR01402">
    <property type="entry name" value="fliQ"/>
    <property type="match status" value="1"/>
</dbReference>
<keyword evidence="6 9" id="KW-1133">Transmembrane helix</keyword>
<evidence type="ECO:0000256" key="6">
    <source>
        <dbReference type="ARBA" id="ARBA00022989"/>
    </source>
</evidence>
<dbReference type="PIRSF" id="PIRSF004669">
    <property type="entry name" value="FliQ"/>
    <property type="match status" value="1"/>
</dbReference>
<comment type="similarity">
    <text evidence="2 9">Belongs to the FliQ/MopD/SpaQ family.</text>
</comment>
<keyword evidence="10" id="KW-0966">Cell projection</keyword>
<dbReference type="Proteomes" id="UP000279422">
    <property type="component" value="Unassembled WGS sequence"/>
</dbReference>
<name>A0A497E2K6_UNCAE</name>
<evidence type="ECO:0000313" key="11">
    <source>
        <dbReference type="Proteomes" id="UP000279422"/>
    </source>
</evidence>
<organism evidence="10 11">
    <name type="scientific">Aerophobetes bacterium</name>
    <dbReference type="NCBI Taxonomy" id="2030807"/>
    <lineage>
        <taxon>Bacteria</taxon>
        <taxon>Candidatus Aerophobota</taxon>
    </lineage>
</organism>
<comment type="caution">
    <text evidence="10">The sequence shown here is derived from an EMBL/GenBank/DDBJ whole genome shotgun (WGS) entry which is preliminary data.</text>
</comment>
<dbReference type="GO" id="GO:0009306">
    <property type="term" value="P:protein secretion"/>
    <property type="evidence" value="ECO:0007669"/>
    <property type="project" value="InterPro"/>
</dbReference>
<dbReference type="GO" id="GO:0044780">
    <property type="term" value="P:bacterial-type flagellum assembly"/>
    <property type="evidence" value="ECO:0007669"/>
    <property type="project" value="InterPro"/>
</dbReference>
<proteinExistence type="inferred from homology"/>
<dbReference type="PRINTS" id="PR00952">
    <property type="entry name" value="TYPE3IMQPROT"/>
</dbReference>
<dbReference type="PANTHER" id="PTHR34040:SF2">
    <property type="entry name" value="FLAGELLAR BIOSYNTHETIC PROTEIN FLIQ"/>
    <property type="match status" value="1"/>
</dbReference>
<evidence type="ECO:0000256" key="3">
    <source>
        <dbReference type="ARBA" id="ARBA00021718"/>
    </source>
</evidence>
<comment type="subcellular location">
    <subcellularLocation>
        <location evidence="1 9">Cell membrane</location>
        <topology evidence="1">Multi-pass membrane protein</topology>
    </subcellularLocation>
    <subcellularLocation>
        <location evidence="9">Bacterial flagellum basal body</location>
    </subcellularLocation>
</comment>
<dbReference type="PANTHER" id="PTHR34040">
    <property type="entry name" value="FLAGELLAR BIOSYNTHETIC PROTEIN FLIQ"/>
    <property type="match status" value="1"/>
</dbReference>
<comment type="function">
    <text evidence="9">Role in flagellar biosynthesis.</text>
</comment>
<keyword evidence="10" id="KW-0969">Cilium</keyword>
<dbReference type="InterPro" id="IPR006305">
    <property type="entry name" value="FliQ"/>
</dbReference>
<keyword evidence="5 9" id="KW-0812">Transmembrane</keyword>
<keyword evidence="4 9" id="KW-1003">Cell membrane</keyword>
<dbReference type="InterPro" id="IPR002191">
    <property type="entry name" value="Bac_export_3"/>
</dbReference>
<dbReference type="GO" id="GO:0005886">
    <property type="term" value="C:plasma membrane"/>
    <property type="evidence" value="ECO:0007669"/>
    <property type="project" value="UniProtKB-SubCell"/>
</dbReference>
<keyword evidence="10" id="KW-0282">Flagellum</keyword>
<evidence type="ECO:0000256" key="1">
    <source>
        <dbReference type="ARBA" id="ARBA00004651"/>
    </source>
</evidence>